<evidence type="ECO:0000313" key="18">
    <source>
        <dbReference type="Proteomes" id="UP000284267"/>
    </source>
</evidence>
<evidence type="ECO:0000313" key="9">
    <source>
        <dbReference type="EMBL" id="RHH18385.1"/>
    </source>
</evidence>
<dbReference type="SUPFAM" id="SSF159774">
    <property type="entry name" value="YerB-like"/>
    <property type="match status" value="1"/>
</dbReference>
<reference evidence="12 21" key="3">
    <citation type="submission" date="2019-07" db="EMBL/GenBank/DDBJ databases">
        <authorList>
            <person name="Hibberd C M."/>
            <person name="Gehrig L. J."/>
            <person name="Chang H.-W."/>
            <person name="Venkatesh S."/>
        </authorList>
    </citation>
    <scope>NUCLEOTIDE SEQUENCE [LARGE SCALE GENOMIC DNA]</scope>
    <source>
        <strain evidence="12">Ruminococcus_obeum_SSTS_Bg7063</strain>
    </source>
</reference>
<evidence type="ECO:0000313" key="6">
    <source>
        <dbReference type="EMBL" id="RGR50088.1"/>
    </source>
</evidence>
<protein>
    <submittedName>
        <fullName evidence="5">DUF3048 domain-containing protein</fullName>
    </submittedName>
    <submittedName>
        <fullName evidence="4 12">Lipoprotein YerB</fullName>
    </submittedName>
</protein>
<dbReference type="EMBL" id="QROS01000014">
    <property type="protein sequence ID" value="RHL43912.1"/>
    <property type="molecule type" value="Genomic_DNA"/>
</dbReference>
<name>A0A173YWK5_9FIRM</name>
<dbReference type="EMBL" id="QRJH01000004">
    <property type="protein sequence ID" value="RHH18385.1"/>
    <property type="molecule type" value="Genomic_DNA"/>
</dbReference>
<dbReference type="InterPro" id="IPR035328">
    <property type="entry name" value="DUF3048_C"/>
</dbReference>
<feature type="domain" description="DUF3048" evidence="3">
    <location>
        <begin position="214"/>
        <end position="323"/>
    </location>
</feature>
<dbReference type="AlphaFoldDB" id="A0A173YWK5"/>
<keyword evidence="1" id="KW-0732">Signal</keyword>
<evidence type="ECO:0000313" key="21">
    <source>
        <dbReference type="Proteomes" id="UP000409147"/>
    </source>
</evidence>
<dbReference type="Pfam" id="PF11258">
    <property type="entry name" value="DUF3048"/>
    <property type="match status" value="1"/>
</dbReference>
<evidence type="ECO:0000259" key="2">
    <source>
        <dbReference type="Pfam" id="PF11258"/>
    </source>
</evidence>
<dbReference type="RefSeq" id="WP_005425995.1">
    <property type="nucleotide sequence ID" value="NZ_CABHNB010000033.1"/>
</dbReference>
<dbReference type="Proteomes" id="UP000285897">
    <property type="component" value="Unassembled WGS sequence"/>
</dbReference>
<sequence length="337" mass="38364">MKKKFLAAVMALVMIGTTPVGVFADTMVKSYLTGLDVPESEGRVRPVAVMLNNIKQGCPQSGIANAGVVYEAPVEGDITRLMGIFEDYKDLERIGSVRSCRDYYIFYANEFDAIYAHYGQSAFALPYFEQHLIDNLNGVKLGKICYFRSTDRKAPHNAYTTYDLLQQGIDKMGYRREYKEDYDGHYVFVPDGTENTLPQGTSAQEIHFDNFTVNHPWFVYDENTKKYSRFQYGAAQIDDLTGEQLTCDNILIQYSYVTTYEGTSYKDIETITDRDGNSGGRGKYITRGKAIDVTWQKDSPWGVTHYITDDNQEVQLNPGTTWVEIVQDDRVDDISYQ</sequence>
<dbReference type="Proteomes" id="UP000095409">
    <property type="component" value="Unassembled WGS sequence"/>
</dbReference>
<dbReference type="Proteomes" id="UP000265808">
    <property type="component" value="Unassembled WGS sequence"/>
</dbReference>
<dbReference type="Proteomes" id="UP000284267">
    <property type="component" value="Unassembled WGS sequence"/>
</dbReference>
<evidence type="ECO:0000313" key="7">
    <source>
        <dbReference type="EMBL" id="RHC07700.1"/>
    </source>
</evidence>
<feature type="signal peptide" evidence="1">
    <location>
        <begin position="1"/>
        <end position="24"/>
    </location>
</feature>
<feature type="domain" description="DUF3048" evidence="2">
    <location>
        <begin position="32"/>
        <end position="174"/>
    </location>
</feature>
<evidence type="ECO:0000313" key="8">
    <source>
        <dbReference type="EMBL" id="RHG17381.1"/>
    </source>
</evidence>
<evidence type="ECO:0000313" key="12">
    <source>
        <dbReference type="EMBL" id="VUX14723.1"/>
    </source>
</evidence>
<dbReference type="InterPro" id="IPR021416">
    <property type="entry name" value="DUF3048_N"/>
</dbReference>
<reference evidence="4 13" key="1">
    <citation type="submission" date="2015-09" db="EMBL/GenBank/DDBJ databases">
        <authorList>
            <consortium name="Pathogen Informatics"/>
        </authorList>
    </citation>
    <scope>NUCLEOTIDE SEQUENCE [LARGE SCALE GENOMIC DNA]</scope>
    <source>
        <strain evidence="4 13">2789STDY5608837</strain>
    </source>
</reference>
<dbReference type="EMBL" id="QSUZ01000004">
    <property type="protein sequence ID" value="RGN89025.1"/>
    <property type="molecule type" value="Genomic_DNA"/>
</dbReference>
<evidence type="ECO:0000313" key="15">
    <source>
        <dbReference type="Proteomes" id="UP000265808"/>
    </source>
</evidence>
<evidence type="ECO:0000313" key="4">
    <source>
        <dbReference type="EMBL" id="CUN67606.1"/>
    </source>
</evidence>
<dbReference type="Proteomes" id="UP000285839">
    <property type="component" value="Unassembled WGS sequence"/>
</dbReference>
<dbReference type="Proteomes" id="UP000261105">
    <property type="component" value="Unassembled WGS sequence"/>
</dbReference>
<proteinExistence type="predicted"/>
<dbReference type="EMBL" id="QSHL01000004">
    <property type="protein sequence ID" value="RHC07700.1"/>
    <property type="molecule type" value="Genomic_DNA"/>
</dbReference>
<dbReference type="Proteomes" id="UP000284220">
    <property type="component" value="Unassembled WGS sequence"/>
</dbReference>
<evidence type="ECO:0000259" key="3">
    <source>
        <dbReference type="Pfam" id="PF17479"/>
    </source>
</evidence>
<dbReference type="Gene3D" id="3.50.90.10">
    <property type="entry name" value="YerB-like"/>
    <property type="match status" value="1"/>
</dbReference>
<evidence type="ECO:0000313" key="10">
    <source>
        <dbReference type="EMBL" id="RHK94960.1"/>
    </source>
</evidence>
<evidence type="ECO:0000313" key="20">
    <source>
        <dbReference type="Proteomes" id="UP000285897"/>
    </source>
</evidence>
<keyword evidence="21" id="KW-1185">Reference proteome</keyword>
<dbReference type="EMBL" id="QRUH01000003">
    <property type="protein sequence ID" value="RGR50088.1"/>
    <property type="molecule type" value="Genomic_DNA"/>
</dbReference>
<gene>
    <name evidence="4" type="primary">yerB</name>
    <name evidence="11" type="ORF">DW021_14715</name>
    <name evidence="10" type="ORF">DW040_09425</name>
    <name evidence="9" type="ORF">DW222_08540</name>
    <name evidence="8" type="ORF">DW272_10090</name>
    <name evidence="7" type="ORF">DW859_08585</name>
    <name evidence="6" type="ORF">DWY46_06655</name>
    <name evidence="5" type="ORF">DXB38_04960</name>
    <name evidence="4" type="ORF">ERS852394_00715</name>
    <name evidence="12" type="ORF">ROSSTS7063_02377</name>
</gene>
<evidence type="ECO:0000256" key="1">
    <source>
        <dbReference type="SAM" id="SignalP"/>
    </source>
</evidence>
<evidence type="ECO:0000313" key="13">
    <source>
        <dbReference type="Proteomes" id="UP000095409"/>
    </source>
</evidence>
<accession>A0A173YWK5</accession>
<dbReference type="Proteomes" id="UP000284024">
    <property type="component" value="Unassembled WGS sequence"/>
</dbReference>
<evidence type="ECO:0000313" key="16">
    <source>
        <dbReference type="Proteomes" id="UP000284024"/>
    </source>
</evidence>
<dbReference type="Pfam" id="PF17479">
    <property type="entry name" value="DUF3048_C"/>
    <property type="match status" value="1"/>
</dbReference>
<evidence type="ECO:0000313" key="11">
    <source>
        <dbReference type="EMBL" id="RHL43912.1"/>
    </source>
</evidence>
<dbReference type="EMBL" id="CABHNB010000033">
    <property type="protein sequence ID" value="VUX14723.1"/>
    <property type="molecule type" value="Genomic_DNA"/>
</dbReference>
<evidence type="ECO:0000313" key="17">
    <source>
        <dbReference type="Proteomes" id="UP000284220"/>
    </source>
</evidence>
<reference evidence="14 15" key="2">
    <citation type="submission" date="2018-08" db="EMBL/GenBank/DDBJ databases">
        <title>A genome reference for cultivated species of the human gut microbiota.</title>
        <authorList>
            <person name="Zou Y."/>
            <person name="Xue W."/>
            <person name="Luo G."/>
        </authorList>
    </citation>
    <scope>NUCLEOTIDE SEQUENCE [LARGE SCALE GENOMIC DNA]</scope>
    <source>
        <strain evidence="6 19">AF25-21</strain>
        <strain evidence="11 20">AF37-6AC</strain>
        <strain evidence="10 18">AF39-4</strain>
        <strain evidence="9 16">AM18-2AC</strain>
        <strain evidence="8 17">AM22-9LB</strain>
        <strain evidence="7 15">AM37-4AC</strain>
        <strain evidence="5 14">OM03-6</strain>
    </source>
</reference>
<dbReference type="EMBL" id="QROE01000004">
    <property type="protein sequence ID" value="RHK94960.1"/>
    <property type="molecule type" value="Genomic_DNA"/>
</dbReference>
<evidence type="ECO:0000313" key="5">
    <source>
        <dbReference type="EMBL" id="RGN89025.1"/>
    </source>
</evidence>
<organism evidence="4 13">
    <name type="scientific">Blautia obeum</name>
    <dbReference type="NCBI Taxonomy" id="40520"/>
    <lineage>
        <taxon>Bacteria</taxon>
        <taxon>Bacillati</taxon>
        <taxon>Bacillota</taxon>
        <taxon>Clostridia</taxon>
        <taxon>Lachnospirales</taxon>
        <taxon>Lachnospiraceae</taxon>
        <taxon>Blautia</taxon>
    </lineage>
</organism>
<dbReference type="Proteomes" id="UP000409147">
    <property type="component" value="Unassembled WGS sequence"/>
</dbReference>
<feature type="chain" id="PRO_5042332682" evidence="1">
    <location>
        <begin position="25"/>
        <end position="337"/>
    </location>
</feature>
<dbReference type="InterPro" id="IPR023158">
    <property type="entry name" value="YerB-like_sf"/>
</dbReference>
<evidence type="ECO:0000313" key="19">
    <source>
        <dbReference type="Proteomes" id="UP000285839"/>
    </source>
</evidence>
<keyword evidence="4" id="KW-0449">Lipoprotein</keyword>
<evidence type="ECO:0000313" key="14">
    <source>
        <dbReference type="Proteomes" id="UP000261105"/>
    </source>
</evidence>
<dbReference type="EMBL" id="QRHZ01000004">
    <property type="protein sequence ID" value="RHG17381.1"/>
    <property type="molecule type" value="Genomic_DNA"/>
</dbReference>
<dbReference type="GeneID" id="79803940"/>
<dbReference type="EMBL" id="CYZD01000002">
    <property type="protein sequence ID" value="CUN67606.1"/>
    <property type="molecule type" value="Genomic_DNA"/>
</dbReference>